<dbReference type="GO" id="GO:0008270">
    <property type="term" value="F:zinc ion binding"/>
    <property type="evidence" value="ECO:0007669"/>
    <property type="project" value="UniProtKB-KW"/>
</dbReference>
<evidence type="ECO:0000313" key="7">
    <source>
        <dbReference type="EMBL" id="EFX79211.1"/>
    </source>
</evidence>
<keyword evidence="3" id="KW-0862">Zinc</keyword>
<dbReference type="PANTHER" id="PTHR23041">
    <property type="entry name" value="RING FINGER DOMAIN-CONTAINING"/>
    <property type="match status" value="1"/>
</dbReference>
<protein>
    <recommendedName>
        <fullName evidence="6">RING-type domain-containing protein</fullName>
    </recommendedName>
</protein>
<dbReference type="PROSITE" id="PS00518">
    <property type="entry name" value="ZF_RING_1"/>
    <property type="match status" value="1"/>
</dbReference>
<keyword evidence="8" id="KW-1185">Reference proteome</keyword>
<sequence>MINNVIAAASTSSGEAPTRRVAPSRSSATTVRRARTARQSNVVVPIVVPEVEIQIANTGENEGGNPTTPRTPENEQNNVQVVDLITPAVQPQIPVVRARRPLEVDLTCDLDDEVFVVLEDIVNPSRRTNLSDLPIMLGSSPPRTRVLGPRNLRSTFTSRSVSTENPVVFQAPPASAPPTVQEGGSHGIHCPICLDSLSQVKEANQQMHSTICGHLFCGPCIKRLIGTTQQCPSCRQKLDIRKIHPIFI</sequence>
<dbReference type="eggNOG" id="KOG0320">
    <property type="taxonomic scope" value="Eukaryota"/>
</dbReference>
<dbReference type="InterPro" id="IPR013083">
    <property type="entry name" value="Znf_RING/FYVE/PHD"/>
</dbReference>
<evidence type="ECO:0000256" key="4">
    <source>
        <dbReference type="PROSITE-ProRule" id="PRU00175"/>
    </source>
</evidence>
<name>E9GMY1_DAPPU</name>
<accession>E9GMY1</accession>
<dbReference type="AlphaFoldDB" id="E9GMY1"/>
<dbReference type="STRING" id="6669.E9GMY1"/>
<dbReference type="SUPFAM" id="SSF57850">
    <property type="entry name" value="RING/U-box"/>
    <property type="match status" value="1"/>
</dbReference>
<dbReference type="InParanoid" id="E9GMY1"/>
<dbReference type="GO" id="GO:0043161">
    <property type="term" value="P:proteasome-mediated ubiquitin-dependent protein catabolic process"/>
    <property type="evidence" value="ECO:0000318"/>
    <property type="project" value="GO_Central"/>
</dbReference>
<evidence type="ECO:0000256" key="3">
    <source>
        <dbReference type="ARBA" id="ARBA00022833"/>
    </source>
</evidence>
<evidence type="ECO:0000259" key="6">
    <source>
        <dbReference type="PROSITE" id="PS50089"/>
    </source>
</evidence>
<dbReference type="Gene3D" id="3.30.40.10">
    <property type="entry name" value="Zinc/RING finger domain, C3HC4 (zinc finger)"/>
    <property type="match status" value="1"/>
</dbReference>
<feature type="compositionally biased region" description="Polar residues" evidence="5">
    <location>
        <begin position="1"/>
        <end position="15"/>
    </location>
</feature>
<proteinExistence type="predicted"/>
<dbReference type="PANTHER" id="PTHR23041:SF78">
    <property type="entry name" value="E3 UBIQUITIN-PROTEIN LIGASE RNF4"/>
    <property type="match status" value="1"/>
</dbReference>
<dbReference type="EMBL" id="GL732553">
    <property type="protein sequence ID" value="EFX79211.1"/>
    <property type="molecule type" value="Genomic_DNA"/>
</dbReference>
<dbReference type="PROSITE" id="PS50089">
    <property type="entry name" value="ZF_RING_2"/>
    <property type="match status" value="1"/>
</dbReference>
<dbReference type="InterPro" id="IPR001841">
    <property type="entry name" value="Znf_RING"/>
</dbReference>
<dbReference type="GO" id="GO:0045944">
    <property type="term" value="P:positive regulation of transcription by RNA polymerase II"/>
    <property type="evidence" value="ECO:0000318"/>
    <property type="project" value="GO_Central"/>
</dbReference>
<evidence type="ECO:0000256" key="2">
    <source>
        <dbReference type="ARBA" id="ARBA00022771"/>
    </source>
</evidence>
<dbReference type="Pfam" id="PF13639">
    <property type="entry name" value="zf-RING_2"/>
    <property type="match status" value="1"/>
</dbReference>
<dbReference type="KEGG" id="dpx:DAPPUDRAFT_304913"/>
<dbReference type="OrthoDB" id="6105938at2759"/>
<feature type="region of interest" description="Disordered" evidence="5">
    <location>
        <begin position="1"/>
        <end position="29"/>
    </location>
</feature>
<feature type="domain" description="RING-type" evidence="6">
    <location>
        <begin position="190"/>
        <end position="235"/>
    </location>
</feature>
<dbReference type="HOGENOM" id="CLU_1121075_0_0_1"/>
<organism evidence="7 8">
    <name type="scientific">Daphnia pulex</name>
    <name type="common">Water flea</name>
    <dbReference type="NCBI Taxonomy" id="6669"/>
    <lineage>
        <taxon>Eukaryota</taxon>
        <taxon>Metazoa</taxon>
        <taxon>Ecdysozoa</taxon>
        <taxon>Arthropoda</taxon>
        <taxon>Crustacea</taxon>
        <taxon>Branchiopoda</taxon>
        <taxon>Diplostraca</taxon>
        <taxon>Cladocera</taxon>
        <taxon>Anomopoda</taxon>
        <taxon>Daphniidae</taxon>
        <taxon>Daphnia</taxon>
    </lineage>
</organism>
<reference evidence="7 8" key="1">
    <citation type="journal article" date="2011" name="Science">
        <title>The ecoresponsive genome of Daphnia pulex.</title>
        <authorList>
            <person name="Colbourne J.K."/>
            <person name="Pfrender M.E."/>
            <person name="Gilbert D."/>
            <person name="Thomas W.K."/>
            <person name="Tucker A."/>
            <person name="Oakley T.H."/>
            <person name="Tokishita S."/>
            <person name="Aerts A."/>
            <person name="Arnold G.J."/>
            <person name="Basu M.K."/>
            <person name="Bauer D.J."/>
            <person name="Caceres C.E."/>
            <person name="Carmel L."/>
            <person name="Casola C."/>
            <person name="Choi J.H."/>
            <person name="Detter J.C."/>
            <person name="Dong Q."/>
            <person name="Dusheyko S."/>
            <person name="Eads B.D."/>
            <person name="Frohlich T."/>
            <person name="Geiler-Samerotte K.A."/>
            <person name="Gerlach D."/>
            <person name="Hatcher P."/>
            <person name="Jogdeo S."/>
            <person name="Krijgsveld J."/>
            <person name="Kriventseva E.V."/>
            <person name="Kultz D."/>
            <person name="Laforsch C."/>
            <person name="Lindquist E."/>
            <person name="Lopez J."/>
            <person name="Manak J.R."/>
            <person name="Muller J."/>
            <person name="Pangilinan J."/>
            <person name="Patwardhan R.P."/>
            <person name="Pitluck S."/>
            <person name="Pritham E.J."/>
            <person name="Rechtsteiner A."/>
            <person name="Rho M."/>
            <person name="Rogozin I.B."/>
            <person name="Sakarya O."/>
            <person name="Salamov A."/>
            <person name="Schaack S."/>
            <person name="Shapiro H."/>
            <person name="Shiga Y."/>
            <person name="Skalitzky C."/>
            <person name="Smith Z."/>
            <person name="Souvorov A."/>
            <person name="Sung W."/>
            <person name="Tang Z."/>
            <person name="Tsuchiya D."/>
            <person name="Tu H."/>
            <person name="Vos H."/>
            <person name="Wang M."/>
            <person name="Wolf Y.I."/>
            <person name="Yamagata H."/>
            <person name="Yamada T."/>
            <person name="Ye Y."/>
            <person name="Shaw J.R."/>
            <person name="Andrews J."/>
            <person name="Crease T.J."/>
            <person name="Tang H."/>
            <person name="Lucas S.M."/>
            <person name="Robertson H.M."/>
            <person name="Bork P."/>
            <person name="Koonin E.V."/>
            <person name="Zdobnov E.M."/>
            <person name="Grigoriev I.V."/>
            <person name="Lynch M."/>
            <person name="Boore J.L."/>
        </authorList>
    </citation>
    <scope>NUCLEOTIDE SEQUENCE [LARGE SCALE GENOMIC DNA]</scope>
</reference>
<keyword evidence="1" id="KW-0479">Metal-binding</keyword>
<dbReference type="InterPro" id="IPR017907">
    <property type="entry name" value="Znf_RING_CS"/>
</dbReference>
<evidence type="ECO:0000256" key="1">
    <source>
        <dbReference type="ARBA" id="ARBA00022723"/>
    </source>
</evidence>
<evidence type="ECO:0000256" key="5">
    <source>
        <dbReference type="SAM" id="MobiDB-lite"/>
    </source>
</evidence>
<dbReference type="SMART" id="SM00184">
    <property type="entry name" value="RING"/>
    <property type="match status" value="1"/>
</dbReference>
<dbReference type="GO" id="GO:0061630">
    <property type="term" value="F:ubiquitin protein ligase activity"/>
    <property type="evidence" value="ECO:0000318"/>
    <property type="project" value="GO_Central"/>
</dbReference>
<keyword evidence="2 4" id="KW-0863">Zinc-finger</keyword>
<gene>
    <name evidence="7" type="ORF">DAPPUDRAFT_304913</name>
</gene>
<evidence type="ECO:0000313" key="8">
    <source>
        <dbReference type="Proteomes" id="UP000000305"/>
    </source>
</evidence>
<dbReference type="FunFam" id="3.30.40.10:FF:001164">
    <property type="entry name" value="E3 ubiquitin-protein ligase RNF4 isoform X1"/>
    <property type="match status" value="1"/>
</dbReference>
<dbReference type="Proteomes" id="UP000000305">
    <property type="component" value="Unassembled WGS sequence"/>
</dbReference>
<dbReference type="InterPro" id="IPR047134">
    <property type="entry name" value="RNF4"/>
</dbReference>